<keyword evidence="4" id="KW-1185">Reference proteome</keyword>
<dbReference type="OMA" id="QHTINGM"/>
<dbReference type="GO" id="GO:0007166">
    <property type="term" value="P:cell surface receptor signaling pathway"/>
    <property type="evidence" value="ECO:0007669"/>
    <property type="project" value="InterPro"/>
</dbReference>
<dbReference type="Proteomes" id="UP000054270">
    <property type="component" value="Unassembled WGS sequence"/>
</dbReference>
<feature type="domain" description="Nephrocystin 3-like N-terminal" evidence="2">
    <location>
        <begin position="287"/>
        <end position="435"/>
    </location>
</feature>
<sequence>MIKLATLFGSLVIEISETNSASPWTETTEMAEYLSSLRQLETQLLALNTNNLNDAQQHTINGMLSHLIDQIEVVNARNPSSTDSDVQNNENIDFRQRIDSVIDSSITILTIAKDACSLAPPGFVKTSVGLACTLMKAVKQTRSNYEDMQELSATCTEFVLSLIVLVTENNIGLSETLENALKDFTSTLKDIVIICLNLSEKSLATRFLQQGNNSDDILRLKGNLQTAIQKFQMKAQILQSADFHRFSKIVIDKIDGDIIRSLPDNEFFEGSQDDFFPGIHDDVLTQIGTWIENPSFPVLWLCGSAGMGKSSIAHQVVYHLIDARRLGAQMFFTRGSDMQRNLVTVIHTLARELASMHPKTVPEIANSIRLGSSKHQELSVYLKQHIVVPIQSLSLSHPLVIILDALDECKNSNLLLKAIAEISDLSGIKILVTSRPEPHISNTISTIGGVQKINLQRLSNIKLELYISSRFSKINWQDQQPSENDLSKMAKMSDGLIIYAATACNFLGNEMQEEEAYQLLQKIVTCSNSQDIAAEHQLASLYYATLSHLFKGKDIIGFHQVFQPMTVVQDSMTVEIFAKTFKLGIRQTKAIHSALVHCHLY</sequence>
<dbReference type="InterPro" id="IPR027417">
    <property type="entry name" value="P-loop_NTPase"/>
</dbReference>
<dbReference type="InterPro" id="IPR059179">
    <property type="entry name" value="MLKL-like_MCAfunc"/>
</dbReference>
<dbReference type="CDD" id="cd21037">
    <property type="entry name" value="MLKL_NTD"/>
    <property type="match status" value="1"/>
</dbReference>
<gene>
    <name evidence="3" type="ORF">HYPSUDRAFT_206258</name>
</gene>
<reference evidence="4" key="1">
    <citation type="submission" date="2014-04" db="EMBL/GenBank/DDBJ databases">
        <title>Evolutionary Origins and Diversification of the Mycorrhizal Mutualists.</title>
        <authorList>
            <consortium name="DOE Joint Genome Institute"/>
            <consortium name="Mycorrhizal Genomics Consortium"/>
            <person name="Kohler A."/>
            <person name="Kuo A."/>
            <person name="Nagy L.G."/>
            <person name="Floudas D."/>
            <person name="Copeland A."/>
            <person name="Barry K.W."/>
            <person name="Cichocki N."/>
            <person name="Veneault-Fourrey C."/>
            <person name="LaButti K."/>
            <person name="Lindquist E.A."/>
            <person name="Lipzen A."/>
            <person name="Lundell T."/>
            <person name="Morin E."/>
            <person name="Murat C."/>
            <person name="Riley R."/>
            <person name="Ohm R."/>
            <person name="Sun H."/>
            <person name="Tunlid A."/>
            <person name="Henrissat B."/>
            <person name="Grigoriev I.V."/>
            <person name="Hibbett D.S."/>
            <person name="Martin F."/>
        </authorList>
    </citation>
    <scope>NUCLEOTIDE SEQUENCE [LARGE SCALE GENOMIC DNA]</scope>
    <source>
        <strain evidence="4">FD-334 SS-4</strain>
    </source>
</reference>
<dbReference type="STRING" id="945553.A0A0D2M2C7"/>
<keyword evidence="1" id="KW-0677">Repeat</keyword>
<protein>
    <recommendedName>
        <fullName evidence="2">Nephrocystin 3-like N-terminal domain-containing protein</fullName>
    </recommendedName>
</protein>
<proteinExistence type="predicted"/>
<evidence type="ECO:0000313" key="3">
    <source>
        <dbReference type="EMBL" id="KJA17313.1"/>
    </source>
</evidence>
<name>A0A0D2M2C7_HYPSF</name>
<dbReference type="AlphaFoldDB" id="A0A0D2M2C7"/>
<dbReference type="PANTHER" id="PTHR10039:SF16">
    <property type="entry name" value="GPI INOSITOL-DEACYLASE"/>
    <property type="match status" value="1"/>
</dbReference>
<evidence type="ECO:0000313" key="4">
    <source>
        <dbReference type="Proteomes" id="UP000054270"/>
    </source>
</evidence>
<dbReference type="InterPro" id="IPR056884">
    <property type="entry name" value="NPHP3-like_N"/>
</dbReference>
<accession>A0A0D2M2C7</accession>
<organism evidence="3 4">
    <name type="scientific">Hypholoma sublateritium (strain FD-334 SS-4)</name>
    <dbReference type="NCBI Taxonomy" id="945553"/>
    <lineage>
        <taxon>Eukaryota</taxon>
        <taxon>Fungi</taxon>
        <taxon>Dikarya</taxon>
        <taxon>Basidiomycota</taxon>
        <taxon>Agaricomycotina</taxon>
        <taxon>Agaricomycetes</taxon>
        <taxon>Agaricomycetidae</taxon>
        <taxon>Agaricales</taxon>
        <taxon>Agaricineae</taxon>
        <taxon>Strophariaceae</taxon>
        <taxon>Hypholoma</taxon>
    </lineage>
</organism>
<dbReference type="Pfam" id="PF24883">
    <property type="entry name" value="NPHP3_N"/>
    <property type="match status" value="1"/>
</dbReference>
<dbReference type="EMBL" id="KN817605">
    <property type="protein sequence ID" value="KJA17313.1"/>
    <property type="molecule type" value="Genomic_DNA"/>
</dbReference>
<evidence type="ECO:0000256" key="1">
    <source>
        <dbReference type="ARBA" id="ARBA00022737"/>
    </source>
</evidence>
<dbReference type="Gene3D" id="1.20.930.20">
    <property type="entry name" value="Adaptor protein Cbl, N-terminal domain"/>
    <property type="match status" value="1"/>
</dbReference>
<dbReference type="PANTHER" id="PTHR10039">
    <property type="entry name" value="AMELOGENIN"/>
    <property type="match status" value="1"/>
</dbReference>
<dbReference type="SUPFAM" id="SSF52540">
    <property type="entry name" value="P-loop containing nucleoside triphosphate hydrolases"/>
    <property type="match status" value="1"/>
</dbReference>
<dbReference type="InterPro" id="IPR036537">
    <property type="entry name" value="Adaptor_Cbl_N_dom_sf"/>
</dbReference>
<dbReference type="OrthoDB" id="3261813at2759"/>
<evidence type="ECO:0000259" key="2">
    <source>
        <dbReference type="Pfam" id="PF24883"/>
    </source>
</evidence>
<dbReference type="Gene3D" id="3.40.50.300">
    <property type="entry name" value="P-loop containing nucleotide triphosphate hydrolases"/>
    <property type="match status" value="1"/>
</dbReference>